<dbReference type="InterPro" id="IPR036179">
    <property type="entry name" value="Ig-like_dom_sf"/>
</dbReference>
<dbReference type="InterPro" id="IPR051755">
    <property type="entry name" value="Ig-like_CS_Receptor"/>
</dbReference>
<keyword evidence="7" id="KW-1185">Reference proteome</keyword>
<gene>
    <name evidence="6" type="ORF">JZ751_009886</name>
</gene>
<dbReference type="AlphaFoldDB" id="A0A8T2P0V6"/>
<dbReference type="InterPro" id="IPR007110">
    <property type="entry name" value="Ig-like_dom"/>
</dbReference>
<comment type="caution">
    <text evidence="6">The sequence shown here is derived from an EMBL/GenBank/DDBJ whole genome shotgun (WGS) entry which is preliminary data.</text>
</comment>
<keyword evidence="3" id="KW-1133">Transmembrane helix</keyword>
<protein>
    <recommendedName>
        <fullName evidence="5">Ig-like domain-containing protein</fullName>
    </recommendedName>
</protein>
<reference evidence="6" key="1">
    <citation type="thesis" date="2021" institute="BYU ScholarsArchive" country="Provo, UT, USA">
        <title>Applications of and Algorithms for Genome Assembly and Genomic Analyses with an Emphasis on Marine Teleosts.</title>
        <authorList>
            <person name="Pickett B.D."/>
        </authorList>
    </citation>
    <scope>NUCLEOTIDE SEQUENCE</scope>
    <source>
        <strain evidence="6">HI-2016</strain>
    </source>
</reference>
<dbReference type="Gene3D" id="2.60.40.10">
    <property type="entry name" value="Immunoglobulins"/>
    <property type="match status" value="2"/>
</dbReference>
<feature type="chain" id="PRO_5035726892" description="Ig-like domain-containing protein" evidence="4">
    <location>
        <begin position="23"/>
        <end position="312"/>
    </location>
</feature>
<keyword evidence="2" id="KW-0325">Glycoprotein</keyword>
<evidence type="ECO:0000313" key="6">
    <source>
        <dbReference type="EMBL" id="KAG9345340.1"/>
    </source>
</evidence>
<evidence type="ECO:0000256" key="4">
    <source>
        <dbReference type="SAM" id="SignalP"/>
    </source>
</evidence>
<dbReference type="PANTHER" id="PTHR19971">
    <property type="entry name" value="SIGNAL-REGULATORY PROTEIN BETA"/>
    <property type="match status" value="1"/>
</dbReference>
<dbReference type="PROSITE" id="PS50835">
    <property type="entry name" value="IG_LIKE"/>
    <property type="match status" value="2"/>
</dbReference>
<keyword evidence="4" id="KW-0732">Signal</keyword>
<keyword evidence="3" id="KW-0472">Membrane</keyword>
<evidence type="ECO:0000256" key="2">
    <source>
        <dbReference type="ARBA" id="ARBA00023180"/>
    </source>
</evidence>
<feature type="domain" description="Ig-like" evidence="5">
    <location>
        <begin position="145"/>
        <end position="223"/>
    </location>
</feature>
<dbReference type="InterPro" id="IPR003599">
    <property type="entry name" value="Ig_sub"/>
</dbReference>
<dbReference type="InterPro" id="IPR013783">
    <property type="entry name" value="Ig-like_fold"/>
</dbReference>
<evidence type="ECO:0000259" key="5">
    <source>
        <dbReference type="PROSITE" id="PS50835"/>
    </source>
</evidence>
<dbReference type="SUPFAM" id="SSF48726">
    <property type="entry name" value="Immunoglobulin"/>
    <property type="match status" value="2"/>
</dbReference>
<evidence type="ECO:0000256" key="1">
    <source>
        <dbReference type="ARBA" id="ARBA00023157"/>
    </source>
</evidence>
<dbReference type="InterPro" id="IPR003597">
    <property type="entry name" value="Ig_C1-set"/>
</dbReference>
<feature type="transmembrane region" description="Helical" evidence="3">
    <location>
        <begin position="234"/>
        <end position="260"/>
    </location>
</feature>
<feature type="domain" description="Ig-like" evidence="5">
    <location>
        <begin position="8"/>
        <end position="129"/>
    </location>
</feature>
<proteinExistence type="predicted"/>
<evidence type="ECO:0000256" key="3">
    <source>
        <dbReference type="SAM" id="Phobius"/>
    </source>
</evidence>
<organism evidence="6 7">
    <name type="scientific">Albula glossodonta</name>
    <name type="common">roundjaw bonefish</name>
    <dbReference type="NCBI Taxonomy" id="121402"/>
    <lineage>
        <taxon>Eukaryota</taxon>
        <taxon>Metazoa</taxon>
        <taxon>Chordata</taxon>
        <taxon>Craniata</taxon>
        <taxon>Vertebrata</taxon>
        <taxon>Euteleostomi</taxon>
        <taxon>Actinopterygii</taxon>
        <taxon>Neopterygii</taxon>
        <taxon>Teleostei</taxon>
        <taxon>Albuliformes</taxon>
        <taxon>Albulidae</taxon>
        <taxon>Albula</taxon>
    </lineage>
</organism>
<keyword evidence="1" id="KW-1015">Disulfide bond</keyword>
<sequence length="312" mass="34043">MYRLWTLPPLTGFFALVAIAEGVVFQHPSSLRVPAGKGVTLHCDISGVTGRCAFVWWLLVQPDTGLTIYRNPNIITIPGNTRTADRACLLHIPSTNRSDTGTYYCAVSDSRMSYYGNGTTLIVTERAVTDITMDILVPVPQLLDQSDPVTLLCLVSGVDPSKAKVHWEVEGKVRRTELPQANALASDAIRTRLSVPSQSWARGVPVTCVLETDKGLSLNKTISRAGIGTFSQCVYLVAAVGGVSFLIFIATIITVCVILLKGNHHSLFLLQTSRRPGGCLCFREREGNPSWGYPIPCCYGNPAHRPKRELCN</sequence>
<feature type="non-terminal residue" evidence="6">
    <location>
        <position position="1"/>
    </location>
</feature>
<evidence type="ECO:0000313" key="7">
    <source>
        <dbReference type="Proteomes" id="UP000824540"/>
    </source>
</evidence>
<keyword evidence="3" id="KW-0812">Transmembrane</keyword>
<feature type="signal peptide" evidence="4">
    <location>
        <begin position="1"/>
        <end position="22"/>
    </location>
</feature>
<dbReference type="EMBL" id="JAFBMS010000018">
    <property type="protein sequence ID" value="KAG9345340.1"/>
    <property type="molecule type" value="Genomic_DNA"/>
</dbReference>
<accession>A0A8T2P0V6</accession>
<dbReference type="InterPro" id="IPR013106">
    <property type="entry name" value="Ig_V-set"/>
</dbReference>
<dbReference type="Proteomes" id="UP000824540">
    <property type="component" value="Unassembled WGS sequence"/>
</dbReference>
<dbReference type="SMART" id="SM00409">
    <property type="entry name" value="IG"/>
    <property type="match status" value="1"/>
</dbReference>
<dbReference type="OrthoDB" id="6103117at2759"/>
<dbReference type="Pfam" id="PF07686">
    <property type="entry name" value="V-set"/>
    <property type="match status" value="1"/>
</dbReference>
<name>A0A8T2P0V6_9TELE</name>
<dbReference type="CDD" id="cd00099">
    <property type="entry name" value="IgV"/>
    <property type="match status" value="1"/>
</dbReference>
<dbReference type="Pfam" id="PF07654">
    <property type="entry name" value="C1-set"/>
    <property type="match status" value="1"/>
</dbReference>